<feature type="chain" id="PRO_5012171586" evidence="2">
    <location>
        <begin position="31"/>
        <end position="257"/>
    </location>
</feature>
<dbReference type="SMR" id="A0A220XHZ4"/>
<name>A0A220XHZ4_MACNP</name>
<dbReference type="InterPro" id="IPR033989">
    <property type="entry name" value="CD209-like_CTLD"/>
</dbReference>
<reference evidence="4" key="1">
    <citation type="submission" date="2017-03" db="EMBL/GenBank/DDBJ databases">
        <title>Identification of a Macrobrachium nipponense C-type lectin with a close evolutionary relationship to vertebrate lectins.</title>
        <authorList>
            <person name="Huang X."/>
            <person name="Li T."/>
            <person name="Jin M."/>
            <person name="Yin S."/>
            <person name="Wang W."/>
            <person name="Ren Q."/>
        </authorList>
    </citation>
    <scope>NUCLEOTIDE SEQUENCE</scope>
</reference>
<dbReference type="PROSITE" id="PS50041">
    <property type="entry name" value="C_TYPE_LECTIN_2"/>
    <property type="match status" value="1"/>
</dbReference>
<keyword evidence="1 4" id="KW-0430">Lectin</keyword>
<accession>A0A220XHZ4</accession>
<dbReference type="InterPro" id="IPR016187">
    <property type="entry name" value="CTDL_fold"/>
</dbReference>
<dbReference type="Gene3D" id="3.10.100.10">
    <property type="entry name" value="Mannose-Binding Protein A, subunit A"/>
    <property type="match status" value="1"/>
</dbReference>
<dbReference type="AlphaFoldDB" id="A0A220XHZ4"/>
<proteinExistence type="evidence at transcript level"/>
<dbReference type="Pfam" id="PF00059">
    <property type="entry name" value="Lectin_C"/>
    <property type="match status" value="1"/>
</dbReference>
<dbReference type="SMART" id="SM00034">
    <property type="entry name" value="CLECT"/>
    <property type="match status" value="1"/>
</dbReference>
<evidence type="ECO:0000256" key="1">
    <source>
        <dbReference type="ARBA" id="ARBA00022734"/>
    </source>
</evidence>
<dbReference type="InterPro" id="IPR050111">
    <property type="entry name" value="C-type_lectin/snaclec_domain"/>
</dbReference>
<sequence>MQCSCTAVASCLRLLATIFLLLAMAGRCHSQQMDHIQLSRIQGSIEALTHVVQELSENVTSGIGKLSDVTAGIGKLSEDVTSGIGKLSDVAAGIGKLSENVTSGIGKMFNLLAIDHLYCENGWVKLRSSCYFLGKDTSTWEQSRQKCLALDSDLVTITRDEEYNFLRDLAKGHSTYVGLNDLQEEGTYRWVADGTIHQIVESWWAEGEPNNHGSREHCVHFYRSKDDRLNDHICANEFRYICEKPAQLDWNSALVPE</sequence>
<feature type="domain" description="C-type lectin" evidence="3">
    <location>
        <begin position="126"/>
        <end position="243"/>
    </location>
</feature>
<evidence type="ECO:0000313" key="4">
    <source>
        <dbReference type="EMBL" id="ASL04729.1"/>
    </source>
</evidence>
<feature type="signal peptide" evidence="2">
    <location>
        <begin position="1"/>
        <end position="30"/>
    </location>
</feature>
<dbReference type="CDD" id="cd03590">
    <property type="entry name" value="CLECT_DC-SIGN_like"/>
    <property type="match status" value="1"/>
</dbReference>
<dbReference type="SUPFAM" id="SSF56436">
    <property type="entry name" value="C-type lectin-like"/>
    <property type="match status" value="1"/>
</dbReference>
<evidence type="ECO:0000256" key="2">
    <source>
        <dbReference type="SAM" id="SignalP"/>
    </source>
</evidence>
<protein>
    <submittedName>
        <fullName evidence="4">C-type lectin</fullName>
    </submittedName>
</protein>
<dbReference type="GO" id="GO:0030246">
    <property type="term" value="F:carbohydrate binding"/>
    <property type="evidence" value="ECO:0007669"/>
    <property type="project" value="UniProtKB-KW"/>
</dbReference>
<dbReference type="EMBL" id="KY863461">
    <property type="protein sequence ID" value="ASL04729.1"/>
    <property type="molecule type" value="mRNA"/>
</dbReference>
<organism evidence="4">
    <name type="scientific">Macrobrachium nipponense</name>
    <name type="common">Oriental river shrimp</name>
    <name type="synonym">Palaemon nipponensis</name>
    <dbReference type="NCBI Taxonomy" id="159736"/>
    <lineage>
        <taxon>Eukaryota</taxon>
        <taxon>Metazoa</taxon>
        <taxon>Ecdysozoa</taxon>
        <taxon>Arthropoda</taxon>
        <taxon>Crustacea</taxon>
        <taxon>Multicrustacea</taxon>
        <taxon>Malacostraca</taxon>
        <taxon>Eumalacostraca</taxon>
        <taxon>Eucarida</taxon>
        <taxon>Decapoda</taxon>
        <taxon>Pleocyemata</taxon>
        <taxon>Caridea</taxon>
        <taxon>Palaemonoidea</taxon>
        <taxon>Palaemonidae</taxon>
        <taxon>Macrobrachium</taxon>
    </lineage>
</organism>
<dbReference type="InterPro" id="IPR016186">
    <property type="entry name" value="C-type_lectin-like/link_sf"/>
</dbReference>
<dbReference type="InterPro" id="IPR001304">
    <property type="entry name" value="C-type_lectin-like"/>
</dbReference>
<evidence type="ECO:0000259" key="3">
    <source>
        <dbReference type="PROSITE" id="PS50041"/>
    </source>
</evidence>
<keyword evidence="2" id="KW-0732">Signal</keyword>
<dbReference type="PANTHER" id="PTHR22803">
    <property type="entry name" value="MANNOSE, PHOSPHOLIPASE, LECTIN RECEPTOR RELATED"/>
    <property type="match status" value="1"/>
</dbReference>